<comment type="caution">
    <text evidence="1">The sequence shown here is derived from an EMBL/GenBank/DDBJ whole genome shotgun (WGS) entry which is preliminary data.</text>
</comment>
<keyword evidence="2" id="KW-1185">Reference proteome</keyword>
<dbReference type="RefSeq" id="WP_226587764.1">
    <property type="nucleotide sequence ID" value="NZ_BLAY01000122.1"/>
</dbReference>
<evidence type="ECO:0000313" key="1">
    <source>
        <dbReference type="EMBL" id="GET41446.1"/>
    </source>
</evidence>
<dbReference type="Proteomes" id="UP001050975">
    <property type="component" value="Unassembled WGS sequence"/>
</dbReference>
<gene>
    <name evidence="1" type="ORF">MiSe_62580</name>
</gene>
<dbReference type="EMBL" id="BLAY01000122">
    <property type="protein sequence ID" value="GET41446.1"/>
    <property type="molecule type" value="Genomic_DNA"/>
</dbReference>
<proteinExistence type="predicted"/>
<evidence type="ECO:0000313" key="2">
    <source>
        <dbReference type="Proteomes" id="UP001050975"/>
    </source>
</evidence>
<name>A0AAV3XIW6_9CYAN</name>
<organism evidence="1 2">
    <name type="scientific">Microseira wollei NIES-4236</name>
    <dbReference type="NCBI Taxonomy" id="2530354"/>
    <lineage>
        <taxon>Bacteria</taxon>
        <taxon>Bacillati</taxon>
        <taxon>Cyanobacteriota</taxon>
        <taxon>Cyanophyceae</taxon>
        <taxon>Oscillatoriophycideae</taxon>
        <taxon>Aerosakkonematales</taxon>
        <taxon>Aerosakkonemataceae</taxon>
        <taxon>Microseira</taxon>
    </lineage>
</organism>
<accession>A0AAV3XIW6</accession>
<protein>
    <submittedName>
        <fullName evidence="1">Uncharacterized protein</fullName>
    </submittedName>
</protein>
<reference evidence="1" key="1">
    <citation type="submission" date="2019-10" db="EMBL/GenBank/DDBJ databases">
        <title>Draft genome sequece of Microseira wollei NIES-4236.</title>
        <authorList>
            <person name="Yamaguchi H."/>
            <person name="Suzuki S."/>
            <person name="Kawachi M."/>
        </authorList>
    </citation>
    <scope>NUCLEOTIDE SEQUENCE</scope>
    <source>
        <strain evidence="1">NIES-4236</strain>
    </source>
</reference>
<sequence length="173" mass="19631">MTLAKPAIIDTWLDMQPTMKDGVLTVRQFTISNLTELLRSIKNDPSLARWNHLYIYADRIIVNSDSHENIVMTSDRQFVTIIARQVTIEEGELTFVTQEPSNLLKIHLYIQEYTGSSPNFVIVGTNNDRSIKVAPANLWKSALPTTKSLHLTTIEQMMLSSLKIAKRFPQSGK</sequence>
<dbReference type="AlphaFoldDB" id="A0AAV3XIW6"/>